<dbReference type="Proteomes" id="UP000006727">
    <property type="component" value="Chromosome 16"/>
</dbReference>
<dbReference type="PaxDb" id="3218-PP1S81_160V6.1"/>
<organism evidence="1">
    <name type="scientific">Physcomitrium patens</name>
    <name type="common">Spreading-leaved earth moss</name>
    <name type="synonym">Physcomitrella patens</name>
    <dbReference type="NCBI Taxonomy" id="3218"/>
    <lineage>
        <taxon>Eukaryota</taxon>
        <taxon>Viridiplantae</taxon>
        <taxon>Streptophyta</taxon>
        <taxon>Embryophyta</taxon>
        <taxon>Bryophyta</taxon>
        <taxon>Bryophytina</taxon>
        <taxon>Bryopsida</taxon>
        <taxon>Funariidae</taxon>
        <taxon>Funariales</taxon>
        <taxon>Funariaceae</taxon>
        <taxon>Physcomitrium</taxon>
    </lineage>
</organism>
<dbReference type="EMBL" id="ABEU02000016">
    <property type="protein sequence ID" value="PNR38080.1"/>
    <property type="molecule type" value="Genomic_DNA"/>
</dbReference>
<accession>A0A2K1J971</accession>
<dbReference type="AlphaFoldDB" id="A0A2K1J971"/>
<dbReference type="InParanoid" id="A0A2K1J971"/>
<protein>
    <submittedName>
        <fullName evidence="1 2">Uncharacterized protein</fullName>
    </submittedName>
</protein>
<proteinExistence type="predicted"/>
<evidence type="ECO:0000313" key="1">
    <source>
        <dbReference type="EMBL" id="PNR38080.1"/>
    </source>
</evidence>
<evidence type="ECO:0000313" key="2">
    <source>
        <dbReference type="EnsemblPlants" id="PAC:32985092.CDS.1"/>
    </source>
</evidence>
<gene>
    <name evidence="1" type="ORF">PHYPA_021191</name>
</gene>
<reference evidence="1 3" key="1">
    <citation type="journal article" date="2008" name="Science">
        <title>The Physcomitrella genome reveals evolutionary insights into the conquest of land by plants.</title>
        <authorList>
            <person name="Rensing S."/>
            <person name="Lang D."/>
            <person name="Zimmer A."/>
            <person name="Terry A."/>
            <person name="Salamov A."/>
            <person name="Shapiro H."/>
            <person name="Nishiyama T."/>
            <person name="Perroud P.-F."/>
            <person name="Lindquist E."/>
            <person name="Kamisugi Y."/>
            <person name="Tanahashi T."/>
            <person name="Sakakibara K."/>
            <person name="Fujita T."/>
            <person name="Oishi K."/>
            <person name="Shin-I T."/>
            <person name="Kuroki Y."/>
            <person name="Toyoda A."/>
            <person name="Suzuki Y."/>
            <person name="Hashimoto A."/>
            <person name="Yamaguchi K."/>
            <person name="Sugano A."/>
            <person name="Kohara Y."/>
            <person name="Fujiyama A."/>
            <person name="Anterola A."/>
            <person name="Aoki S."/>
            <person name="Ashton N."/>
            <person name="Barbazuk W.B."/>
            <person name="Barker E."/>
            <person name="Bennetzen J."/>
            <person name="Bezanilla M."/>
            <person name="Blankenship R."/>
            <person name="Cho S.H."/>
            <person name="Dutcher S."/>
            <person name="Estelle M."/>
            <person name="Fawcett J.A."/>
            <person name="Gundlach H."/>
            <person name="Hanada K."/>
            <person name="Heyl A."/>
            <person name="Hicks K.A."/>
            <person name="Hugh J."/>
            <person name="Lohr M."/>
            <person name="Mayer K."/>
            <person name="Melkozernov A."/>
            <person name="Murata T."/>
            <person name="Nelson D."/>
            <person name="Pils B."/>
            <person name="Prigge M."/>
            <person name="Reiss B."/>
            <person name="Renner T."/>
            <person name="Rombauts S."/>
            <person name="Rushton P."/>
            <person name="Sanderfoot A."/>
            <person name="Schween G."/>
            <person name="Shiu S.-H."/>
            <person name="Stueber K."/>
            <person name="Theodoulou F.L."/>
            <person name="Tu H."/>
            <person name="Van de Peer Y."/>
            <person name="Verrier P.J."/>
            <person name="Waters E."/>
            <person name="Wood A."/>
            <person name="Yang L."/>
            <person name="Cove D."/>
            <person name="Cuming A."/>
            <person name="Hasebe M."/>
            <person name="Lucas S."/>
            <person name="Mishler D.B."/>
            <person name="Reski R."/>
            <person name="Grigoriev I."/>
            <person name="Quatrano R.S."/>
            <person name="Boore J.L."/>
        </authorList>
    </citation>
    <scope>NUCLEOTIDE SEQUENCE [LARGE SCALE GENOMIC DNA]</scope>
    <source>
        <strain evidence="2 3">cv. Gransden 2004</strain>
    </source>
</reference>
<sequence>MVINKLVQGSAILWLANPYIDIVNRHLAMMSHIICCHSSVVHRFFNEGVS</sequence>
<evidence type="ECO:0000313" key="3">
    <source>
        <dbReference type="Proteomes" id="UP000006727"/>
    </source>
</evidence>
<reference evidence="2" key="3">
    <citation type="submission" date="2020-12" db="UniProtKB">
        <authorList>
            <consortium name="EnsemblPlants"/>
        </authorList>
    </citation>
    <scope>IDENTIFICATION</scope>
</reference>
<dbReference type="EnsemblPlants" id="Pp3c16_18780V3.1">
    <property type="protein sequence ID" value="PAC:32985092.CDS.1"/>
    <property type="gene ID" value="Pp3c16_18780"/>
</dbReference>
<name>A0A2K1J971_PHYPA</name>
<dbReference type="Gramene" id="Pp3c16_18780V3.1">
    <property type="protein sequence ID" value="PAC:32985092.CDS.1"/>
    <property type="gene ID" value="Pp3c16_18780"/>
</dbReference>
<keyword evidence="3" id="KW-1185">Reference proteome</keyword>
<reference evidence="1 3" key="2">
    <citation type="journal article" date="2018" name="Plant J.">
        <title>The Physcomitrella patens chromosome-scale assembly reveals moss genome structure and evolution.</title>
        <authorList>
            <person name="Lang D."/>
            <person name="Ullrich K.K."/>
            <person name="Murat F."/>
            <person name="Fuchs J."/>
            <person name="Jenkins J."/>
            <person name="Haas F.B."/>
            <person name="Piednoel M."/>
            <person name="Gundlach H."/>
            <person name="Van Bel M."/>
            <person name="Meyberg R."/>
            <person name="Vives C."/>
            <person name="Morata J."/>
            <person name="Symeonidi A."/>
            <person name="Hiss M."/>
            <person name="Muchero W."/>
            <person name="Kamisugi Y."/>
            <person name="Saleh O."/>
            <person name="Blanc G."/>
            <person name="Decker E.L."/>
            <person name="van Gessel N."/>
            <person name="Grimwood J."/>
            <person name="Hayes R.D."/>
            <person name="Graham S.W."/>
            <person name="Gunter L.E."/>
            <person name="McDaniel S.F."/>
            <person name="Hoernstein S.N.W."/>
            <person name="Larsson A."/>
            <person name="Li F.W."/>
            <person name="Perroud P.F."/>
            <person name="Phillips J."/>
            <person name="Ranjan P."/>
            <person name="Rokshar D.S."/>
            <person name="Rothfels C.J."/>
            <person name="Schneider L."/>
            <person name="Shu S."/>
            <person name="Stevenson D.W."/>
            <person name="Thummler F."/>
            <person name="Tillich M."/>
            <person name="Villarreal Aguilar J.C."/>
            <person name="Widiez T."/>
            <person name="Wong G.K."/>
            <person name="Wymore A."/>
            <person name="Zhang Y."/>
            <person name="Zimmer A.D."/>
            <person name="Quatrano R.S."/>
            <person name="Mayer K.F.X."/>
            <person name="Goodstein D."/>
            <person name="Casacuberta J.M."/>
            <person name="Vandepoele K."/>
            <person name="Reski R."/>
            <person name="Cuming A.C."/>
            <person name="Tuskan G.A."/>
            <person name="Maumus F."/>
            <person name="Salse J."/>
            <person name="Schmutz J."/>
            <person name="Rensing S.A."/>
        </authorList>
    </citation>
    <scope>NUCLEOTIDE SEQUENCE [LARGE SCALE GENOMIC DNA]</scope>
    <source>
        <strain evidence="2 3">cv. Gransden 2004</strain>
    </source>
</reference>